<gene>
    <name evidence="2" type="ORF">AVDCRST_MAG69-2393</name>
</gene>
<evidence type="ECO:0000256" key="1">
    <source>
        <dbReference type="SAM" id="MobiDB-lite"/>
    </source>
</evidence>
<evidence type="ECO:0008006" key="3">
    <source>
        <dbReference type="Google" id="ProtNLM"/>
    </source>
</evidence>
<sequence>MGSPLNLPTRARAKPTEGDAIAFATVLRHRVVALPLLLVATLTSACGGDEPGPRAEKPLFGGTRDGSAPTSPGFPELATKNTTRVSAGDSAGIAAGVALAVHPSGTPDTRPAAVTLVDIDNWAVAISAAQLAGPGVGAPILFTDGESLHEASRGALARLRPTGIESLRGAQAIRAGTPARAPGLSEVNVEGATPAALAREIDRLHTRVTGRAGESVVVAPLSEPATAMPAAAWAAKSGDPVLWADSDELPRETVSAISSRNRPRIHVLGSRAAIGPRVMRRLERLGDVERIAGADAAATSVAFARHRRAGFGWGVVDPGHGLVFASSARPTDAAAAAPLSAAGSYGPLLVLPDGAMPAPIGEYLLDIRPGYESDPVRGVYNHGWLMGDVTTISSQAQSRIDSLLEIQPVDREP</sequence>
<name>A0A6J4SYX6_9ACTN</name>
<feature type="region of interest" description="Disordered" evidence="1">
    <location>
        <begin position="45"/>
        <end position="78"/>
    </location>
</feature>
<dbReference type="AlphaFoldDB" id="A0A6J4SYX6"/>
<dbReference type="InterPro" id="IPR051922">
    <property type="entry name" value="Bact_Sporulation_Assoc"/>
</dbReference>
<protein>
    <recommendedName>
        <fullName evidence="3">Cell wall-binding repeat-containing protein</fullName>
    </recommendedName>
</protein>
<dbReference type="EMBL" id="CADCVP010000260">
    <property type="protein sequence ID" value="CAA9509369.1"/>
    <property type="molecule type" value="Genomic_DNA"/>
</dbReference>
<dbReference type="PANTHER" id="PTHR30032:SF4">
    <property type="entry name" value="AMIDASE ENHANCER"/>
    <property type="match status" value="1"/>
</dbReference>
<accession>A0A6J4SYX6</accession>
<organism evidence="2">
    <name type="scientific">uncultured Solirubrobacteraceae bacterium</name>
    <dbReference type="NCBI Taxonomy" id="1162706"/>
    <lineage>
        <taxon>Bacteria</taxon>
        <taxon>Bacillati</taxon>
        <taxon>Actinomycetota</taxon>
        <taxon>Thermoleophilia</taxon>
        <taxon>Solirubrobacterales</taxon>
        <taxon>Solirubrobacteraceae</taxon>
        <taxon>environmental samples</taxon>
    </lineage>
</organism>
<reference evidence="2" key="1">
    <citation type="submission" date="2020-02" db="EMBL/GenBank/DDBJ databases">
        <authorList>
            <person name="Meier V. D."/>
        </authorList>
    </citation>
    <scope>NUCLEOTIDE SEQUENCE</scope>
    <source>
        <strain evidence="2">AVDCRST_MAG69</strain>
    </source>
</reference>
<proteinExistence type="predicted"/>
<evidence type="ECO:0000313" key="2">
    <source>
        <dbReference type="EMBL" id="CAA9509369.1"/>
    </source>
</evidence>
<dbReference type="GO" id="GO:0030288">
    <property type="term" value="C:outer membrane-bounded periplasmic space"/>
    <property type="evidence" value="ECO:0007669"/>
    <property type="project" value="TreeGrafter"/>
</dbReference>
<dbReference type="PANTHER" id="PTHR30032">
    <property type="entry name" value="N-ACETYLMURAMOYL-L-ALANINE AMIDASE-RELATED"/>
    <property type="match status" value="1"/>
</dbReference>